<reference evidence="2 3" key="1">
    <citation type="submission" date="2019-06" db="EMBL/GenBank/DDBJ databases">
        <title>WGS assembly of Gossypium darwinii.</title>
        <authorList>
            <person name="Chen Z.J."/>
            <person name="Sreedasyam A."/>
            <person name="Ando A."/>
            <person name="Song Q."/>
            <person name="De L."/>
            <person name="Hulse-Kemp A."/>
            <person name="Ding M."/>
            <person name="Ye W."/>
            <person name="Kirkbride R."/>
            <person name="Jenkins J."/>
            <person name="Plott C."/>
            <person name="Lovell J."/>
            <person name="Lin Y.-M."/>
            <person name="Vaughn R."/>
            <person name="Liu B."/>
            <person name="Li W."/>
            <person name="Simpson S."/>
            <person name="Scheffler B."/>
            <person name="Saski C."/>
            <person name="Grover C."/>
            <person name="Hu G."/>
            <person name="Conover J."/>
            <person name="Carlson J."/>
            <person name="Shu S."/>
            <person name="Boston L."/>
            <person name="Williams M."/>
            <person name="Peterson D."/>
            <person name="Mcgee K."/>
            <person name="Jones D."/>
            <person name="Wendel J."/>
            <person name="Stelly D."/>
            <person name="Grimwood J."/>
            <person name="Schmutz J."/>
        </authorList>
    </citation>
    <scope>NUCLEOTIDE SEQUENCE [LARGE SCALE GENOMIC DNA]</scope>
    <source>
        <strain evidence="2">1808015.09</strain>
    </source>
</reference>
<gene>
    <name evidence="2" type="ORF">ES288_A01G130400v1</name>
</gene>
<dbReference type="Proteomes" id="UP000323506">
    <property type="component" value="Chromosome A01"/>
</dbReference>
<accession>A0A5D2HKR5</accession>
<keyword evidence="3" id="KW-1185">Reference proteome</keyword>
<dbReference type="AlphaFoldDB" id="A0A5D2HKR5"/>
<dbReference type="EMBL" id="CM017688">
    <property type="protein sequence ID" value="TYH30887.1"/>
    <property type="molecule type" value="Genomic_DNA"/>
</dbReference>
<evidence type="ECO:0000313" key="3">
    <source>
        <dbReference type="Proteomes" id="UP000323506"/>
    </source>
</evidence>
<sequence length="92" mass="11167">MKEKEKRRDLERKYPILALKNMLPFLWPFKPFFFLFHFSFYFKKEKRKQRAFTLSPSPCSFRLGFLEPSSPPSPQRHDRRWLGCKPGFQAPV</sequence>
<feature type="transmembrane region" description="Helical" evidence="1">
    <location>
        <begin position="25"/>
        <end position="42"/>
    </location>
</feature>
<evidence type="ECO:0000256" key="1">
    <source>
        <dbReference type="SAM" id="Phobius"/>
    </source>
</evidence>
<keyword evidence="1" id="KW-1133">Transmembrane helix</keyword>
<proteinExistence type="predicted"/>
<evidence type="ECO:0000313" key="2">
    <source>
        <dbReference type="EMBL" id="TYH30887.1"/>
    </source>
</evidence>
<organism evidence="2 3">
    <name type="scientific">Gossypium darwinii</name>
    <name type="common">Darwin's cotton</name>
    <name type="synonym">Gossypium barbadense var. darwinii</name>
    <dbReference type="NCBI Taxonomy" id="34276"/>
    <lineage>
        <taxon>Eukaryota</taxon>
        <taxon>Viridiplantae</taxon>
        <taxon>Streptophyta</taxon>
        <taxon>Embryophyta</taxon>
        <taxon>Tracheophyta</taxon>
        <taxon>Spermatophyta</taxon>
        <taxon>Magnoliopsida</taxon>
        <taxon>eudicotyledons</taxon>
        <taxon>Gunneridae</taxon>
        <taxon>Pentapetalae</taxon>
        <taxon>rosids</taxon>
        <taxon>malvids</taxon>
        <taxon>Malvales</taxon>
        <taxon>Malvaceae</taxon>
        <taxon>Malvoideae</taxon>
        <taxon>Gossypium</taxon>
    </lineage>
</organism>
<name>A0A5D2HKR5_GOSDA</name>
<keyword evidence="1" id="KW-0812">Transmembrane</keyword>
<protein>
    <submittedName>
        <fullName evidence="2">Uncharacterized protein</fullName>
    </submittedName>
</protein>
<keyword evidence="1" id="KW-0472">Membrane</keyword>